<dbReference type="AlphaFoldDB" id="A0A318XIW4"/>
<reference evidence="2 3" key="1">
    <citation type="submission" date="2018-06" db="EMBL/GenBank/DDBJ databases">
        <title>Genomic Encyclopedia of Type Strains, Phase I: the one thousand microbial genomes (KMG-I) project.</title>
        <authorList>
            <person name="Kyrpides N."/>
        </authorList>
    </citation>
    <scope>NUCLEOTIDE SEQUENCE [LARGE SCALE GENOMIC DNA]</scope>
    <source>
        <strain evidence="2 3">DSM 19573</strain>
    </source>
</reference>
<dbReference type="InterPro" id="IPR003961">
    <property type="entry name" value="FN3_dom"/>
</dbReference>
<dbReference type="PANTHER" id="PTHR47135:SF1">
    <property type="entry name" value="FIBRONECTIN TYPE III DOMAIN-CONTAINING PROTEIN 7"/>
    <property type="match status" value="1"/>
</dbReference>
<dbReference type="GO" id="GO:0030248">
    <property type="term" value="F:cellulose binding"/>
    <property type="evidence" value="ECO:0007669"/>
    <property type="project" value="InterPro"/>
</dbReference>
<organism evidence="2 3">
    <name type="scientific">Ruminiclostridium sufflavum DSM 19573</name>
    <dbReference type="NCBI Taxonomy" id="1121337"/>
    <lineage>
        <taxon>Bacteria</taxon>
        <taxon>Bacillati</taxon>
        <taxon>Bacillota</taxon>
        <taxon>Clostridia</taxon>
        <taxon>Eubacteriales</taxon>
        <taxon>Oscillospiraceae</taxon>
        <taxon>Ruminiclostridium</taxon>
    </lineage>
</organism>
<dbReference type="GO" id="GO:0005975">
    <property type="term" value="P:carbohydrate metabolic process"/>
    <property type="evidence" value="ECO:0007669"/>
    <property type="project" value="InterPro"/>
</dbReference>
<dbReference type="EMBL" id="QKMR01000025">
    <property type="protein sequence ID" value="PYG85638.1"/>
    <property type="molecule type" value="Genomic_DNA"/>
</dbReference>
<dbReference type="RefSeq" id="WP_165835607.1">
    <property type="nucleotide sequence ID" value="NZ_QKMR01000025.1"/>
</dbReference>
<comment type="caution">
    <text evidence="2">The sequence shown here is derived from an EMBL/GenBank/DDBJ whole genome shotgun (WGS) entry which is preliminary data.</text>
</comment>
<dbReference type="InterPro" id="IPR036116">
    <property type="entry name" value="FN3_sf"/>
</dbReference>
<dbReference type="SUPFAM" id="SSF49384">
    <property type="entry name" value="Carbohydrate-binding domain"/>
    <property type="match status" value="1"/>
</dbReference>
<dbReference type="Gene3D" id="2.60.40.710">
    <property type="entry name" value="Endoglucanase-like"/>
    <property type="match status" value="1"/>
</dbReference>
<dbReference type="PANTHER" id="PTHR47135">
    <property type="entry name" value="FIBRONECTIN TYPE III DOMAIN-CONTAINING PROTEIN 7"/>
    <property type="match status" value="1"/>
</dbReference>
<dbReference type="Gene3D" id="2.60.40.10">
    <property type="entry name" value="Immunoglobulins"/>
    <property type="match status" value="4"/>
</dbReference>
<name>A0A318XIW4_9FIRM</name>
<dbReference type="Pfam" id="PF00942">
    <property type="entry name" value="CBM_3"/>
    <property type="match status" value="1"/>
</dbReference>
<keyword evidence="3" id="KW-1185">Reference proteome</keyword>
<feature type="domain" description="Fibronectin type-III" evidence="1">
    <location>
        <begin position="589"/>
        <end position="679"/>
    </location>
</feature>
<protein>
    <submittedName>
        <fullName evidence="2">Fibronectin type 3 domain-containing protein</fullName>
    </submittedName>
</protein>
<dbReference type="InterPro" id="IPR013783">
    <property type="entry name" value="Ig-like_fold"/>
</dbReference>
<dbReference type="SUPFAM" id="SSF49265">
    <property type="entry name" value="Fibronectin type III"/>
    <property type="match status" value="3"/>
</dbReference>
<proteinExistence type="predicted"/>
<accession>A0A318XIW4</accession>
<dbReference type="CDD" id="cd00063">
    <property type="entry name" value="FN3"/>
    <property type="match status" value="1"/>
</dbReference>
<sequence>MLKKLLSFTLAILIMIYMAVPVYAEDTVWLRCTAGDEGRMTIEWESTTAIKELRIYRSGDEFKSYTVGIPNKDAYTFTETDDGTYTYKVKLLGEKDKILASSDDYSVTGTGKPKIWLDFVDANKGEALTARVRNWVNIDNQGTTDLDLTKLMIRYFYTIDGEPGIVDGKFPNSGQQKAEESDGKLNPSKVYTEYPLERKNIQAKESIRMNFTKIPFDVTSNNGSVVADYVCDTYFAETSEKLNGGYTLKLQPAFDKKNLTNLEGETIRNYNLLNDYSYNNSNNIAVYYDGEKIWGNDPTVIAPKDLKGEYKDFKIELDWTDSPGATGYTVYRSDSRDGVFRKIAVKIPYSNYTDSAIELPNQSVGKKYFYKVVANYNNIVSDESNIAEVDVSELKAPANLTAKIVDIKNVELSWEASEYATQYNIYRSESAEGYYSPIKTGVTGTVFVDNTTTAEDIRKTYYYKVKAAAQNSGNLIESDFSDFAEATILNLPVPENLTARVVNTKNVELEWNEAQGAAGYKVYRSDSVDGVYKTIKVSSDNAYTDTSTTLEHNYKSYYYKVSAIYNIDGSMLESSKSGSASAVMPRSRLEAPQGLKAKQSGSDVILDWTASAGAVYYKIYRSEYEDKNFIEIASIDAVSVSTGKDITSYIDTSVPNVSDSVGKNYYYRVAAAYDDTDKSEDSNTANVMITVYIGGETEYWNWHCRVISSKGISKFVLGTYIPVSFTIILKQDVNDLSLCLNEHLITTNDLKNDNRNNLKTSIVSVNDGGKKKLIKVTLNEVTDIVSNVIIKDENNRDININGPFKKGDKVTVDFAIKTSADENVILDGIEKYYGDKYDMDFIIKANGDDIEKEAKTNSGKALNIIIEKPNKLK</sequence>
<dbReference type="InterPro" id="IPR008965">
    <property type="entry name" value="CBM2/CBM3_carb-bd_dom_sf"/>
</dbReference>
<feature type="domain" description="Fibronectin type-III" evidence="1">
    <location>
        <begin position="394"/>
        <end position="478"/>
    </location>
</feature>
<dbReference type="Proteomes" id="UP000248132">
    <property type="component" value="Unassembled WGS sequence"/>
</dbReference>
<dbReference type="InterPro" id="IPR001956">
    <property type="entry name" value="CBM3"/>
</dbReference>
<dbReference type="SMART" id="SM00060">
    <property type="entry name" value="FN3"/>
    <property type="match status" value="3"/>
</dbReference>
<evidence type="ECO:0000259" key="1">
    <source>
        <dbReference type="SMART" id="SM00060"/>
    </source>
</evidence>
<evidence type="ECO:0000313" key="3">
    <source>
        <dbReference type="Proteomes" id="UP000248132"/>
    </source>
</evidence>
<evidence type="ECO:0000313" key="2">
    <source>
        <dbReference type="EMBL" id="PYG85638.1"/>
    </source>
</evidence>
<gene>
    <name evidence="2" type="ORF">LY28_03326</name>
</gene>
<dbReference type="InterPro" id="IPR036966">
    <property type="entry name" value="CBM3_sf"/>
</dbReference>
<feature type="domain" description="Fibronectin type-III" evidence="1">
    <location>
        <begin position="491"/>
        <end position="571"/>
    </location>
</feature>